<dbReference type="Proteomes" id="UP000325780">
    <property type="component" value="Unassembled WGS sequence"/>
</dbReference>
<keyword evidence="3" id="KW-1185">Reference proteome</keyword>
<evidence type="ECO:0000256" key="1">
    <source>
        <dbReference type="SAM" id="MobiDB-lite"/>
    </source>
</evidence>
<name>A0A5N6TP71_ASPAV</name>
<organism evidence="2 3">
    <name type="scientific">Aspergillus avenaceus</name>
    <dbReference type="NCBI Taxonomy" id="36643"/>
    <lineage>
        <taxon>Eukaryota</taxon>
        <taxon>Fungi</taxon>
        <taxon>Dikarya</taxon>
        <taxon>Ascomycota</taxon>
        <taxon>Pezizomycotina</taxon>
        <taxon>Eurotiomycetes</taxon>
        <taxon>Eurotiomycetidae</taxon>
        <taxon>Eurotiales</taxon>
        <taxon>Aspergillaceae</taxon>
        <taxon>Aspergillus</taxon>
        <taxon>Aspergillus subgen. Circumdati</taxon>
    </lineage>
</organism>
<evidence type="ECO:0000313" key="2">
    <source>
        <dbReference type="EMBL" id="KAE8148158.1"/>
    </source>
</evidence>
<protein>
    <submittedName>
        <fullName evidence="2">Uncharacterized protein</fullName>
    </submittedName>
</protein>
<sequence>MNPWQRNVRMIHQVSEVLDLDSAKWDKISDFIALIEAMREGVTQIDEDSRIPDYQINILFLKELKSRPEWDPWATDMLRSRRLDSPAPAEKLSFRDLAELAIEQEKLTLGMLKSTHHARSESTPLASHNAPPNFHKPSQEEINAFVIQQMKCDGDNSHRNHAYKTHRRRPSQEEINEYVIQQMYREQDHKTRTRSHSQPESKVHSSHQRAKTTSCTFCLDPNHQANNCWRRFRVALEAPHGNYLPKRVEYRTEIPGQPPMYRSGFTLF</sequence>
<evidence type="ECO:0000313" key="3">
    <source>
        <dbReference type="Proteomes" id="UP000325780"/>
    </source>
</evidence>
<gene>
    <name evidence="2" type="ORF">BDV25DRAFT_158869</name>
</gene>
<reference evidence="2 3" key="1">
    <citation type="submission" date="2019-04" db="EMBL/GenBank/DDBJ databases">
        <title>Friends and foes A comparative genomics study of 23 Aspergillus species from section Flavi.</title>
        <authorList>
            <consortium name="DOE Joint Genome Institute"/>
            <person name="Kjaerbolling I."/>
            <person name="Vesth T."/>
            <person name="Frisvad J.C."/>
            <person name="Nybo J.L."/>
            <person name="Theobald S."/>
            <person name="Kildgaard S."/>
            <person name="Isbrandt T."/>
            <person name="Kuo A."/>
            <person name="Sato A."/>
            <person name="Lyhne E.K."/>
            <person name="Kogle M.E."/>
            <person name="Wiebenga A."/>
            <person name="Kun R.S."/>
            <person name="Lubbers R.J."/>
            <person name="Makela M.R."/>
            <person name="Barry K."/>
            <person name="Chovatia M."/>
            <person name="Clum A."/>
            <person name="Daum C."/>
            <person name="Haridas S."/>
            <person name="He G."/>
            <person name="LaButti K."/>
            <person name="Lipzen A."/>
            <person name="Mondo S."/>
            <person name="Riley R."/>
            <person name="Salamov A."/>
            <person name="Simmons B.A."/>
            <person name="Magnuson J.K."/>
            <person name="Henrissat B."/>
            <person name="Mortensen U.H."/>
            <person name="Larsen T.O."/>
            <person name="Devries R.P."/>
            <person name="Grigoriev I.V."/>
            <person name="Machida M."/>
            <person name="Baker S.E."/>
            <person name="Andersen M.R."/>
        </authorList>
    </citation>
    <scope>NUCLEOTIDE SEQUENCE [LARGE SCALE GENOMIC DNA]</scope>
    <source>
        <strain evidence="2 3">IBT 18842</strain>
    </source>
</reference>
<dbReference type="EMBL" id="ML742172">
    <property type="protein sequence ID" value="KAE8148158.1"/>
    <property type="molecule type" value="Genomic_DNA"/>
</dbReference>
<dbReference type="OrthoDB" id="4221933at2759"/>
<dbReference type="AlphaFoldDB" id="A0A5N6TP71"/>
<feature type="region of interest" description="Disordered" evidence="1">
    <location>
        <begin position="188"/>
        <end position="208"/>
    </location>
</feature>
<accession>A0A5N6TP71</accession>
<feature type="region of interest" description="Disordered" evidence="1">
    <location>
        <begin position="115"/>
        <end position="137"/>
    </location>
</feature>
<proteinExistence type="predicted"/>